<comment type="caution">
    <text evidence="1">The sequence shown here is derived from an EMBL/GenBank/DDBJ whole genome shotgun (WGS) entry which is preliminary data.</text>
</comment>
<evidence type="ECO:0000313" key="2">
    <source>
        <dbReference type="Proteomes" id="UP000688947"/>
    </source>
</evidence>
<accession>A0A8T1U055</accession>
<reference evidence="1" key="1">
    <citation type="submission" date="2021-01" db="EMBL/GenBank/DDBJ databases">
        <title>Phytophthora aleatoria, a newly-described species from Pinus radiata is distinct from Phytophthora cactorum isolates based on comparative genomics.</title>
        <authorList>
            <person name="Mcdougal R."/>
            <person name="Panda P."/>
            <person name="Williams N."/>
            <person name="Studholme D.J."/>
        </authorList>
    </citation>
    <scope>NUCLEOTIDE SEQUENCE</scope>
    <source>
        <strain evidence="1">NZFS 3830</strain>
    </source>
</reference>
<dbReference type="EMBL" id="JAENGZ010001268">
    <property type="protein sequence ID" value="KAG6949300.1"/>
    <property type="molecule type" value="Genomic_DNA"/>
</dbReference>
<name>A0A8T1U055_9STRA</name>
<gene>
    <name evidence="1" type="ORF">JG687_00014965</name>
</gene>
<sequence>MLPEDVVNGIKADAKIILHETGCLVGCPDTVTIAKKYQCSDQTVHNVLSGKVRRCP</sequence>
<organism evidence="1 2">
    <name type="scientific">Phytophthora cactorum</name>
    <dbReference type="NCBI Taxonomy" id="29920"/>
    <lineage>
        <taxon>Eukaryota</taxon>
        <taxon>Sar</taxon>
        <taxon>Stramenopiles</taxon>
        <taxon>Oomycota</taxon>
        <taxon>Peronosporomycetes</taxon>
        <taxon>Peronosporales</taxon>
        <taxon>Peronosporaceae</taxon>
        <taxon>Phytophthora</taxon>
    </lineage>
</organism>
<dbReference type="Proteomes" id="UP000688947">
    <property type="component" value="Unassembled WGS sequence"/>
</dbReference>
<dbReference type="AlphaFoldDB" id="A0A8T1U055"/>
<protein>
    <submittedName>
        <fullName evidence="1">Uncharacterized protein</fullName>
    </submittedName>
</protein>
<evidence type="ECO:0000313" key="1">
    <source>
        <dbReference type="EMBL" id="KAG6949300.1"/>
    </source>
</evidence>
<proteinExistence type="predicted"/>